<keyword evidence="3" id="KW-0804">Transcription</keyword>
<keyword evidence="1" id="KW-0805">Transcription regulation</keyword>
<evidence type="ECO:0000259" key="5">
    <source>
        <dbReference type="PROSITE" id="PS01124"/>
    </source>
</evidence>
<dbReference type="eggNOG" id="COG2207">
    <property type="taxonomic scope" value="Bacteria"/>
</dbReference>
<dbReference type="PANTHER" id="PTHR46796">
    <property type="entry name" value="HTH-TYPE TRANSCRIPTIONAL ACTIVATOR RHAS-RELATED"/>
    <property type="match status" value="1"/>
</dbReference>
<evidence type="ECO:0000256" key="1">
    <source>
        <dbReference type="ARBA" id="ARBA00023015"/>
    </source>
</evidence>
<dbReference type="SMART" id="SM00342">
    <property type="entry name" value="HTH_ARAC"/>
    <property type="match status" value="1"/>
</dbReference>
<protein>
    <submittedName>
        <fullName evidence="6">DNA-binding helix-turn-helix protein</fullName>
    </submittedName>
</protein>
<gene>
    <name evidence="6" type="ORF">HMPREF1318_1238</name>
</gene>
<dbReference type="SUPFAM" id="SSF46689">
    <property type="entry name" value="Homeodomain-like"/>
    <property type="match status" value="1"/>
</dbReference>
<evidence type="ECO:0000313" key="7">
    <source>
        <dbReference type="Proteomes" id="UP000002941"/>
    </source>
</evidence>
<organism evidence="6 7">
    <name type="scientific">Actinomyces massiliensis F0489</name>
    <dbReference type="NCBI Taxonomy" id="1125718"/>
    <lineage>
        <taxon>Bacteria</taxon>
        <taxon>Bacillati</taxon>
        <taxon>Actinomycetota</taxon>
        <taxon>Actinomycetes</taxon>
        <taxon>Actinomycetales</taxon>
        <taxon>Actinomycetaceae</taxon>
        <taxon>Actinomyces</taxon>
    </lineage>
</organism>
<dbReference type="Pfam" id="PF20240">
    <property type="entry name" value="DUF6597"/>
    <property type="match status" value="1"/>
</dbReference>
<dbReference type="PANTHER" id="PTHR46796:SF15">
    <property type="entry name" value="BLL1074 PROTEIN"/>
    <property type="match status" value="1"/>
</dbReference>
<dbReference type="InterPro" id="IPR018060">
    <property type="entry name" value="HTH_AraC"/>
</dbReference>
<evidence type="ECO:0000256" key="2">
    <source>
        <dbReference type="ARBA" id="ARBA00023125"/>
    </source>
</evidence>
<dbReference type="GO" id="GO:0043565">
    <property type="term" value="F:sequence-specific DNA binding"/>
    <property type="evidence" value="ECO:0007669"/>
    <property type="project" value="InterPro"/>
</dbReference>
<feature type="domain" description="HTH araC/xylS-type" evidence="5">
    <location>
        <begin position="215"/>
        <end position="292"/>
    </location>
</feature>
<dbReference type="Gene3D" id="1.10.10.60">
    <property type="entry name" value="Homeodomain-like"/>
    <property type="match status" value="1"/>
</dbReference>
<name>J0MUF9_9ACTO</name>
<feature type="region of interest" description="Disordered" evidence="4">
    <location>
        <begin position="1"/>
        <end position="28"/>
    </location>
</feature>
<dbReference type="PATRIC" id="fig|1125718.3.peg.2892"/>
<dbReference type="Proteomes" id="UP000002941">
    <property type="component" value="Unassembled WGS sequence"/>
</dbReference>
<evidence type="ECO:0000256" key="3">
    <source>
        <dbReference type="ARBA" id="ARBA00023163"/>
    </source>
</evidence>
<evidence type="ECO:0000256" key="4">
    <source>
        <dbReference type="SAM" id="MobiDB-lite"/>
    </source>
</evidence>
<feature type="compositionally biased region" description="Basic and acidic residues" evidence="4">
    <location>
        <begin position="1"/>
        <end position="18"/>
    </location>
</feature>
<dbReference type="Pfam" id="PF12833">
    <property type="entry name" value="HTH_18"/>
    <property type="match status" value="1"/>
</dbReference>
<keyword evidence="2 6" id="KW-0238">DNA-binding</keyword>
<dbReference type="GO" id="GO:0003700">
    <property type="term" value="F:DNA-binding transcription factor activity"/>
    <property type="evidence" value="ECO:0007669"/>
    <property type="project" value="InterPro"/>
</dbReference>
<dbReference type="InterPro" id="IPR009057">
    <property type="entry name" value="Homeodomain-like_sf"/>
</dbReference>
<dbReference type="InterPro" id="IPR050204">
    <property type="entry name" value="AraC_XylS_family_regulators"/>
</dbReference>
<keyword evidence="7" id="KW-1185">Reference proteome</keyword>
<accession>J0MUF9</accession>
<comment type="caution">
    <text evidence="6">The sequence shown here is derived from an EMBL/GenBank/DDBJ whole genome shotgun (WGS) entry which is preliminary data.</text>
</comment>
<dbReference type="EMBL" id="AKFT01000226">
    <property type="protein sequence ID" value="EJF35702.1"/>
    <property type="molecule type" value="Genomic_DNA"/>
</dbReference>
<dbReference type="AlphaFoldDB" id="J0MUF9"/>
<dbReference type="PROSITE" id="PS01124">
    <property type="entry name" value="HTH_ARAC_FAMILY_2"/>
    <property type="match status" value="1"/>
</dbReference>
<sequence>METRSLHSTDLSKTEEIKPPASPDLLKKPKKPWRYQLFHFHRSAESRLISSVLDRSPHPRKQPQQCHDGAMYAEVQLGMGQTLWRSRQVAPSTIPADGCVDLIVSGDRVLLCGPQTRWIAAGASDSTGLLGIRLAPGTASALVPMDLPAVRDQIIDAQDVLSRSAIPLCEALLRARDSSDPAAGLSPLASSDAPEPWVPQIRQYAVAGTSARKAATAMSWSERTLRRHMLASFGYGYTTLRRIVRARRARRLIAGGTPPTQAATIAGYSDQAHLTRELTTLIGMTPGELIHDPRNG</sequence>
<reference evidence="6 7" key="1">
    <citation type="submission" date="2012-05" db="EMBL/GenBank/DDBJ databases">
        <authorList>
            <person name="Harkins D.M."/>
            <person name="Madupu R."/>
            <person name="Durkin A.S."/>
            <person name="Torralba M."/>
            <person name="Methe B."/>
            <person name="Sutton G.G."/>
            <person name="Nelson K.E."/>
        </authorList>
    </citation>
    <scope>NUCLEOTIDE SEQUENCE [LARGE SCALE GENOMIC DNA]</scope>
    <source>
        <strain evidence="6 7">F0489</strain>
    </source>
</reference>
<evidence type="ECO:0000313" key="6">
    <source>
        <dbReference type="EMBL" id="EJF35702.1"/>
    </source>
</evidence>
<dbReference type="InterPro" id="IPR046532">
    <property type="entry name" value="DUF6597"/>
</dbReference>
<proteinExistence type="predicted"/>